<keyword evidence="1" id="KW-1133">Transmembrane helix</keyword>
<dbReference type="RefSeq" id="WP_345061211.1">
    <property type="nucleotide sequence ID" value="NZ_BAABEX010000007.1"/>
</dbReference>
<gene>
    <name evidence="3" type="ORF">GCM10023090_07000</name>
</gene>
<protein>
    <submittedName>
        <fullName evidence="3">NfeD family protein</fullName>
    </submittedName>
</protein>
<dbReference type="InterPro" id="IPR002810">
    <property type="entry name" value="NfeD-like_C"/>
</dbReference>
<evidence type="ECO:0000256" key="1">
    <source>
        <dbReference type="SAM" id="Phobius"/>
    </source>
</evidence>
<proteinExistence type="predicted"/>
<evidence type="ECO:0000313" key="4">
    <source>
        <dbReference type="Proteomes" id="UP001501788"/>
    </source>
</evidence>
<keyword evidence="1" id="KW-0472">Membrane</keyword>
<feature type="domain" description="NfeD-like C-terminal" evidence="2">
    <location>
        <begin position="86"/>
        <end position="141"/>
    </location>
</feature>
<keyword evidence="4" id="KW-1185">Reference proteome</keyword>
<organism evidence="3 4">
    <name type="scientific">Acidovorax lacteus</name>
    <dbReference type="NCBI Taxonomy" id="1924988"/>
    <lineage>
        <taxon>Bacteria</taxon>
        <taxon>Pseudomonadati</taxon>
        <taxon>Pseudomonadota</taxon>
        <taxon>Betaproteobacteria</taxon>
        <taxon>Burkholderiales</taxon>
        <taxon>Comamonadaceae</taxon>
        <taxon>Acidovorax</taxon>
    </lineage>
</organism>
<evidence type="ECO:0000313" key="3">
    <source>
        <dbReference type="EMBL" id="GAA4420020.1"/>
    </source>
</evidence>
<evidence type="ECO:0000259" key="2">
    <source>
        <dbReference type="Pfam" id="PF01957"/>
    </source>
</evidence>
<dbReference type="EMBL" id="BAABEX010000007">
    <property type="protein sequence ID" value="GAA4420020.1"/>
    <property type="molecule type" value="Genomic_DNA"/>
</dbReference>
<sequence length="142" mass="14730">MEQSTLWWLMAGAAVIAELLTGTFYLLMLALGLAAAALAAHLGAGFTVQLLAAALVGGGAVAIWTLVRQRRAAGDAALGAGQSASLDIGETLHIDHWNPDGTATVRYRGASWVAVHRPGVVPTTGLHRVAELMGNRLVVEPV</sequence>
<keyword evidence="1" id="KW-0812">Transmembrane</keyword>
<comment type="caution">
    <text evidence="3">The sequence shown here is derived from an EMBL/GenBank/DDBJ whole genome shotgun (WGS) entry which is preliminary data.</text>
</comment>
<name>A0ABP8L0M1_9BURK</name>
<dbReference type="Pfam" id="PF01957">
    <property type="entry name" value="NfeD"/>
    <property type="match status" value="1"/>
</dbReference>
<feature type="transmembrane region" description="Helical" evidence="1">
    <location>
        <begin position="46"/>
        <end position="67"/>
    </location>
</feature>
<reference evidence="4" key="1">
    <citation type="journal article" date="2019" name="Int. J. Syst. Evol. Microbiol.">
        <title>The Global Catalogue of Microorganisms (GCM) 10K type strain sequencing project: providing services to taxonomists for standard genome sequencing and annotation.</title>
        <authorList>
            <consortium name="The Broad Institute Genomics Platform"/>
            <consortium name="The Broad Institute Genome Sequencing Center for Infectious Disease"/>
            <person name="Wu L."/>
            <person name="Ma J."/>
        </authorList>
    </citation>
    <scope>NUCLEOTIDE SEQUENCE [LARGE SCALE GENOMIC DNA]</scope>
    <source>
        <strain evidence="4">JCM 31890</strain>
    </source>
</reference>
<dbReference type="Proteomes" id="UP001501788">
    <property type="component" value="Unassembled WGS sequence"/>
</dbReference>
<feature type="transmembrane region" description="Helical" evidence="1">
    <location>
        <begin position="7"/>
        <end position="40"/>
    </location>
</feature>
<accession>A0ABP8L0M1</accession>